<gene>
    <name evidence="3" type="ORF">QR680_008033</name>
</gene>
<evidence type="ECO:0000313" key="3">
    <source>
        <dbReference type="EMBL" id="KAK0423222.1"/>
    </source>
</evidence>
<keyword evidence="1" id="KW-0677">Repeat</keyword>
<dbReference type="Pfam" id="PF00533">
    <property type="entry name" value="BRCT"/>
    <property type="match status" value="2"/>
</dbReference>
<dbReference type="Pfam" id="PF21298">
    <property type="entry name" value="TopBP1_BRCT0"/>
    <property type="match status" value="1"/>
</dbReference>
<dbReference type="EMBL" id="JAUCMV010000001">
    <property type="protein sequence ID" value="KAK0423222.1"/>
    <property type="molecule type" value="Genomic_DNA"/>
</dbReference>
<accession>A0AA39IHH2</accession>
<dbReference type="CDD" id="cd17731">
    <property type="entry name" value="BRCT_TopBP1_rpt2_like"/>
    <property type="match status" value="1"/>
</dbReference>
<dbReference type="InterPro" id="IPR049542">
    <property type="entry name" value="TopBP1-like_BRCT0"/>
</dbReference>
<organism evidence="3 4">
    <name type="scientific">Steinernema hermaphroditum</name>
    <dbReference type="NCBI Taxonomy" id="289476"/>
    <lineage>
        <taxon>Eukaryota</taxon>
        <taxon>Metazoa</taxon>
        <taxon>Ecdysozoa</taxon>
        <taxon>Nematoda</taxon>
        <taxon>Chromadorea</taxon>
        <taxon>Rhabditida</taxon>
        <taxon>Tylenchina</taxon>
        <taxon>Panagrolaimomorpha</taxon>
        <taxon>Strongyloidoidea</taxon>
        <taxon>Steinernematidae</taxon>
        <taxon>Steinernema</taxon>
    </lineage>
</organism>
<dbReference type="PROSITE" id="PS50172">
    <property type="entry name" value="BRCT"/>
    <property type="match status" value="3"/>
</dbReference>
<dbReference type="FunFam" id="3.40.50.10190:FF:000010">
    <property type="entry name" value="DNA topoisomerase II binding protein 1"/>
    <property type="match status" value="1"/>
</dbReference>
<dbReference type="PANTHER" id="PTHR13561">
    <property type="entry name" value="DNA REPLICATION REGULATOR DPB11-RELATED"/>
    <property type="match status" value="1"/>
</dbReference>
<reference evidence="3" key="1">
    <citation type="submission" date="2023-06" db="EMBL/GenBank/DDBJ databases">
        <title>Genomic analysis of the entomopathogenic nematode Steinernema hermaphroditum.</title>
        <authorList>
            <person name="Schwarz E.M."/>
            <person name="Heppert J.K."/>
            <person name="Baniya A."/>
            <person name="Schwartz H.T."/>
            <person name="Tan C.-H."/>
            <person name="Antoshechkin I."/>
            <person name="Sternberg P.W."/>
            <person name="Goodrich-Blair H."/>
            <person name="Dillman A.R."/>
        </authorList>
    </citation>
    <scope>NUCLEOTIDE SEQUENCE</scope>
    <source>
        <strain evidence="3">PS9179</strain>
        <tissue evidence="3">Whole animal</tissue>
    </source>
</reference>
<dbReference type="InterPro" id="IPR001357">
    <property type="entry name" value="BRCT_dom"/>
</dbReference>
<dbReference type="InterPro" id="IPR036420">
    <property type="entry name" value="BRCT_dom_sf"/>
</dbReference>
<evidence type="ECO:0000313" key="4">
    <source>
        <dbReference type="Proteomes" id="UP001175271"/>
    </source>
</evidence>
<dbReference type="InterPro" id="IPR059215">
    <property type="entry name" value="BRCT2_TopBP1-like"/>
</dbReference>
<proteinExistence type="predicted"/>
<evidence type="ECO:0000259" key="2">
    <source>
        <dbReference type="PROSITE" id="PS50172"/>
    </source>
</evidence>
<name>A0AA39IHH2_9BILA</name>
<dbReference type="Pfam" id="PF12738">
    <property type="entry name" value="PTCB-BRCT"/>
    <property type="match status" value="1"/>
</dbReference>
<dbReference type="GO" id="GO:0006270">
    <property type="term" value="P:DNA replication initiation"/>
    <property type="evidence" value="ECO:0007669"/>
    <property type="project" value="TreeGrafter"/>
</dbReference>
<dbReference type="Proteomes" id="UP001175271">
    <property type="component" value="Unassembled WGS sequence"/>
</dbReference>
<dbReference type="PANTHER" id="PTHR13561:SF20">
    <property type="entry name" value="DNA TOPOISOMERASE 2-BINDING PROTEIN 1"/>
    <property type="match status" value="1"/>
</dbReference>
<feature type="domain" description="BRCT" evidence="2">
    <location>
        <begin position="110"/>
        <end position="185"/>
    </location>
</feature>
<dbReference type="SMART" id="SM00292">
    <property type="entry name" value="BRCT"/>
    <property type="match status" value="3"/>
</dbReference>
<evidence type="ECO:0000256" key="1">
    <source>
        <dbReference type="ARBA" id="ARBA00022737"/>
    </source>
</evidence>
<keyword evidence="4" id="KW-1185">Reference proteome</keyword>
<dbReference type="SUPFAM" id="SSF52113">
    <property type="entry name" value="BRCT domain"/>
    <property type="match status" value="3"/>
</dbReference>
<feature type="domain" description="BRCT" evidence="2">
    <location>
        <begin position="203"/>
        <end position="292"/>
    </location>
</feature>
<sequence length="515" mass="57952">MQNATNLTQNFSDNPTIINVVDLTPAADEGLPDAGTVFKALKNAQVGPRRITEQECLQVTNKCGTIYILPTFDGRAFEHLRAQRCRIFGTPIVMKYLHENGRLPKEDFPVYSATLQGASICCTGLNSRERAEVLEKVRWMGGRFHGDLTEKVTHLIAKECDMSSEKYRVAVRSKLPVMKKDWIDEAWKRPLVDMTSPEVIEYFNLPIFSKLVITVSGLSIDARNEVSRLIERHGGKYSGEMKRGRCTHLVADKTSGDKFRRAKQWDIKIVTTKWIQKCSIKGVRLDERHFLPGSAMRSTSRKSPGLSVSSPFATKNTFHGIPSFVTSTPSPKQSDALSRIAENSSTTHDKLRLLSIEQLVSRHLSGSERKNLVKIQRKYSVADPIENLDPMSFGTFNNCLDGCGVLVCGVTDTNMVKWKRMLNITGASRCQIQDIQSSRVTHIILGPEPVEEKLLQTIEKRSTMVAVVTLDWLLQCVVLRRNCPSTDYLHPMFDKSAQNEKEMEDRVHRPGSDGI</sequence>
<protein>
    <recommendedName>
        <fullName evidence="2">BRCT domain-containing protein</fullName>
    </recommendedName>
</protein>
<dbReference type="AlphaFoldDB" id="A0AA39IHH2"/>
<dbReference type="GO" id="GO:0033314">
    <property type="term" value="P:mitotic DNA replication checkpoint signaling"/>
    <property type="evidence" value="ECO:0007669"/>
    <property type="project" value="TreeGrafter"/>
</dbReference>
<dbReference type="Gene3D" id="3.40.50.10190">
    <property type="entry name" value="BRCT domain"/>
    <property type="match status" value="4"/>
</dbReference>
<dbReference type="GO" id="GO:0007095">
    <property type="term" value="P:mitotic G2 DNA damage checkpoint signaling"/>
    <property type="evidence" value="ECO:0007669"/>
    <property type="project" value="TreeGrafter"/>
</dbReference>
<feature type="domain" description="BRCT" evidence="2">
    <location>
        <begin position="395"/>
        <end position="490"/>
    </location>
</feature>
<comment type="caution">
    <text evidence="3">The sequence shown here is derived from an EMBL/GenBank/DDBJ whole genome shotgun (WGS) entry which is preliminary data.</text>
</comment>